<evidence type="ECO:0000313" key="1">
    <source>
        <dbReference type="EMBL" id="PRD40433.1"/>
    </source>
</evidence>
<keyword evidence="2" id="KW-1185">Reference proteome</keyword>
<sequence>MGIIHTGTRFSIPKFLAETDTIRPNLREEHALAIQIAESALQVAYACQAFPQTDFVQIGCYGRLFVERSRFVGSMTAFQTFLNNKAGS</sequence>
<reference evidence="1 2" key="1">
    <citation type="submission" date="2018-02" db="EMBL/GenBank/DDBJ databases">
        <title>The draft genome of Phyllobacterium sp. 1N-3.</title>
        <authorList>
            <person name="Liu L."/>
            <person name="Li L."/>
            <person name="Zhang X."/>
            <person name="Wang T."/>
            <person name="Liang L."/>
        </authorList>
    </citation>
    <scope>NUCLEOTIDE SEQUENCE [LARGE SCALE GENOMIC DNA]</scope>
    <source>
        <strain evidence="1 2">1N-3</strain>
    </source>
</reference>
<evidence type="ECO:0000313" key="2">
    <source>
        <dbReference type="Proteomes" id="UP000239434"/>
    </source>
</evidence>
<dbReference type="AlphaFoldDB" id="A0A2S9IIS5"/>
<dbReference type="RefSeq" id="WP_105746117.1">
    <property type="nucleotide sequence ID" value="NZ_PVBR01000051.1"/>
</dbReference>
<dbReference type="Proteomes" id="UP000239434">
    <property type="component" value="Unassembled WGS sequence"/>
</dbReference>
<gene>
    <name evidence="1" type="ORF">C5748_27030</name>
</gene>
<protein>
    <submittedName>
        <fullName evidence="1">Uncharacterized protein</fullName>
    </submittedName>
</protein>
<accession>A0A2S9IIS5</accession>
<comment type="caution">
    <text evidence="1">The sequence shown here is derived from an EMBL/GenBank/DDBJ whole genome shotgun (WGS) entry which is preliminary data.</text>
</comment>
<organism evidence="1 2">
    <name type="scientific">Phyllobacterium phragmitis</name>
    <dbReference type="NCBI Taxonomy" id="2670329"/>
    <lineage>
        <taxon>Bacteria</taxon>
        <taxon>Pseudomonadati</taxon>
        <taxon>Pseudomonadota</taxon>
        <taxon>Alphaproteobacteria</taxon>
        <taxon>Hyphomicrobiales</taxon>
        <taxon>Phyllobacteriaceae</taxon>
        <taxon>Phyllobacterium</taxon>
    </lineage>
</organism>
<dbReference type="EMBL" id="PVBR01000051">
    <property type="protein sequence ID" value="PRD40433.1"/>
    <property type="molecule type" value="Genomic_DNA"/>
</dbReference>
<proteinExistence type="predicted"/>
<name>A0A2S9IIS5_9HYPH</name>